<dbReference type="OrthoDB" id="6250723at2759"/>
<accession>A0A3M7P306</accession>
<keyword evidence="2" id="KW-1185">Reference proteome</keyword>
<dbReference type="EMBL" id="REGN01014035">
    <property type="protein sequence ID" value="RMZ93157.1"/>
    <property type="molecule type" value="Genomic_DNA"/>
</dbReference>
<dbReference type="Proteomes" id="UP000276133">
    <property type="component" value="Unassembled WGS sequence"/>
</dbReference>
<sequence length="137" mass="16662">MEESNNKKTIVICNWCMRPGEGTLTINLQEQIKKFCSESCFSRWRRSIFKYEKICDSCKKDIKCVQSPFFYYLKEYDQHFQHCSYLCFLSFKEILSYKMIKSNSFNKFMNRFFSQNMFYGMMKQESYSTKSKILKIK</sequence>
<protein>
    <submittedName>
        <fullName evidence="1">Sine oculis-binding-like protein</fullName>
    </submittedName>
</protein>
<proteinExistence type="predicted"/>
<gene>
    <name evidence="1" type="ORF">BpHYR1_054198</name>
</gene>
<reference evidence="1 2" key="1">
    <citation type="journal article" date="2018" name="Sci. Rep.">
        <title>Genomic signatures of local adaptation to the degree of environmental predictability in rotifers.</title>
        <authorList>
            <person name="Franch-Gras L."/>
            <person name="Hahn C."/>
            <person name="Garcia-Roger E.M."/>
            <person name="Carmona M.J."/>
            <person name="Serra M."/>
            <person name="Gomez A."/>
        </authorList>
    </citation>
    <scope>NUCLEOTIDE SEQUENCE [LARGE SCALE GENOMIC DNA]</scope>
    <source>
        <strain evidence="1">HYR1</strain>
    </source>
</reference>
<dbReference type="STRING" id="10195.A0A3M7P306"/>
<dbReference type="AlphaFoldDB" id="A0A3M7P306"/>
<comment type="caution">
    <text evidence="1">The sequence shown here is derived from an EMBL/GenBank/DDBJ whole genome shotgun (WGS) entry which is preliminary data.</text>
</comment>
<name>A0A3M7P306_BRAPC</name>
<evidence type="ECO:0000313" key="1">
    <source>
        <dbReference type="EMBL" id="RMZ93157.1"/>
    </source>
</evidence>
<evidence type="ECO:0000313" key="2">
    <source>
        <dbReference type="Proteomes" id="UP000276133"/>
    </source>
</evidence>
<organism evidence="1 2">
    <name type="scientific">Brachionus plicatilis</name>
    <name type="common">Marine rotifer</name>
    <name type="synonym">Brachionus muelleri</name>
    <dbReference type="NCBI Taxonomy" id="10195"/>
    <lineage>
        <taxon>Eukaryota</taxon>
        <taxon>Metazoa</taxon>
        <taxon>Spiralia</taxon>
        <taxon>Gnathifera</taxon>
        <taxon>Rotifera</taxon>
        <taxon>Eurotatoria</taxon>
        <taxon>Monogononta</taxon>
        <taxon>Pseudotrocha</taxon>
        <taxon>Ploima</taxon>
        <taxon>Brachionidae</taxon>
        <taxon>Brachionus</taxon>
    </lineage>
</organism>